<organism evidence="8 9">
    <name type="scientific">Pseudoduganella lurida</name>
    <dbReference type="NCBI Taxonomy" id="1036180"/>
    <lineage>
        <taxon>Bacteria</taxon>
        <taxon>Pseudomonadati</taxon>
        <taxon>Pseudomonadota</taxon>
        <taxon>Betaproteobacteria</taxon>
        <taxon>Burkholderiales</taxon>
        <taxon>Oxalobacteraceae</taxon>
        <taxon>Telluria group</taxon>
        <taxon>Pseudoduganella</taxon>
    </lineage>
</organism>
<gene>
    <name evidence="8" type="ORF">IP91_00522</name>
</gene>
<dbReference type="InterPro" id="IPR004846">
    <property type="entry name" value="T2SS/T3SS_dom"/>
</dbReference>
<dbReference type="InterPro" id="IPR013358">
    <property type="entry name" value="Pilus_biogenesis_MshL"/>
</dbReference>
<dbReference type="Proteomes" id="UP000318431">
    <property type="component" value="Unassembled WGS sequence"/>
</dbReference>
<feature type="region of interest" description="Disordered" evidence="6">
    <location>
        <begin position="267"/>
        <end position="297"/>
    </location>
</feature>
<evidence type="ECO:0000313" key="9">
    <source>
        <dbReference type="Proteomes" id="UP000318431"/>
    </source>
</evidence>
<proteinExistence type="inferred from homology"/>
<evidence type="ECO:0000313" key="8">
    <source>
        <dbReference type="EMBL" id="TWI69454.1"/>
    </source>
</evidence>
<dbReference type="InterPro" id="IPR050810">
    <property type="entry name" value="Bact_Secretion_Sys_Channel"/>
</dbReference>
<dbReference type="EMBL" id="VLLB01000001">
    <property type="protein sequence ID" value="TWI69454.1"/>
    <property type="molecule type" value="Genomic_DNA"/>
</dbReference>
<dbReference type="InterPro" id="IPR001775">
    <property type="entry name" value="GspD/PilQ"/>
</dbReference>
<dbReference type="AlphaFoldDB" id="A0A562RLH6"/>
<feature type="region of interest" description="Disordered" evidence="6">
    <location>
        <begin position="57"/>
        <end position="89"/>
    </location>
</feature>
<evidence type="ECO:0000259" key="7">
    <source>
        <dbReference type="Pfam" id="PF00263"/>
    </source>
</evidence>
<comment type="similarity">
    <text evidence="5">Belongs to the bacterial secretin family.</text>
</comment>
<dbReference type="PRINTS" id="PR00811">
    <property type="entry name" value="BCTERIALGSPD"/>
</dbReference>
<dbReference type="NCBIfam" id="TIGR02519">
    <property type="entry name" value="pilus_MshL"/>
    <property type="match status" value="1"/>
</dbReference>
<evidence type="ECO:0000256" key="6">
    <source>
        <dbReference type="SAM" id="MobiDB-lite"/>
    </source>
</evidence>
<reference evidence="8 9" key="1">
    <citation type="journal article" date="2015" name="Stand. Genomic Sci.">
        <title>Genomic Encyclopedia of Bacterial and Archaeal Type Strains, Phase III: the genomes of soil and plant-associated and newly described type strains.</title>
        <authorList>
            <person name="Whitman W.B."/>
            <person name="Woyke T."/>
            <person name="Klenk H.P."/>
            <person name="Zhou Y."/>
            <person name="Lilburn T.G."/>
            <person name="Beck B.J."/>
            <person name="De Vos P."/>
            <person name="Vandamme P."/>
            <person name="Eisen J.A."/>
            <person name="Garrity G."/>
            <person name="Hugenholtz P."/>
            <person name="Kyrpides N.C."/>
        </authorList>
    </citation>
    <scope>NUCLEOTIDE SEQUENCE [LARGE SCALE GENOMIC DNA]</scope>
    <source>
        <strain evidence="8 9">CGMCC 1.10822</strain>
    </source>
</reference>
<evidence type="ECO:0000256" key="4">
    <source>
        <dbReference type="ARBA" id="ARBA00025897"/>
    </source>
</evidence>
<comment type="function">
    <text evidence="3">Required for type IV pilus biogenesis and competence. Could function as a pore for exit of the pilus but also as a channel for entry of heme and antimicrobial agents and uptake of transforming DNA.</text>
</comment>
<dbReference type="PROSITE" id="PS00875">
    <property type="entry name" value="T2SP_D"/>
    <property type="match status" value="1"/>
</dbReference>
<sequence length="674" mass="71271">MMGRGVKKAVQQGVNGAGNGINGVIQRTVRHGAKGLGATVLCSLLGACTAPRLPVSPAHVSEPPRPAGAIPDPVQQSAALPPPQPAPRAETYSVTVHKVPVESVLFALARDAGLNIDIHPSIQGSVTLNALDQTLPQLLERIARQVDMRYELEAGNLTVLPDEPHWRNYRIDYVNIARSTNSSVNIATQISTTGGSSAGTSYTGSNTGTGTIASAGTTLTSGNNNSTTSVANRADNNFWYSLEKNIRDMLRPTNLNDQLNDPLAQLRQQADAAAQQNQQLSQQPGQQPGQLAGQIPGQQAVPGYQTAFTPAAGATQQPADGSFPGVQAAATQGRNAAQRNAPSVIVNAESGLVAVRATGRQHEKVREFLDVIQTASKRQVMIEATILEVKLSDQYQQGINWQRIGSGGAIFGQGNLANTPLPSTAQGLGGLFTLNYANPTSAIGNITTAVQLLETFGKVQVLSSPKISVLNNQTALLKVVDNNIFFTLKVTPAVTNSSGGVQSPATYESRVETVPVGFVMSVTPQISAEGEVTINVRPTITRIVSYVTDPNPELAKQGVTSQVPVIQAREVESVMKVFSGQTAVMGGLMQDSVDNTKNGLPLLSRVPVIGDLFAYRNEGATKTELVIFLRAIVVKDASMDGDYRDMRYLLPGTESLNKHPYSVPSGDKPAAGMP</sequence>
<name>A0A562RLH6_9BURK</name>
<protein>
    <recommendedName>
        <fullName evidence="1">Type IV pilus biogenesis and competence protein PilQ</fullName>
    </recommendedName>
</protein>
<keyword evidence="2" id="KW-0178">Competence</keyword>
<dbReference type="GO" id="GO:0015627">
    <property type="term" value="C:type II protein secretion system complex"/>
    <property type="evidence" value="ECO:0007669"/>
    <property type="project" value="TreeGrafter"/>
</dbReference>
<dbReference type="PANTHER" id="PTHR30332">
    <property type="entry name" value="PROBABLE GENERAL SECRETION PATHWAY PROTEIN D"/>
    <property type="match status" value="1"/>
</dbReference>
<dbReference type="GO" id="GO:0030420">
    <property type="term" value="P:establishment of competence for transformation"/>
    <property type="evidence" value="ECO:0007669"/>
    <property type="project" value="UniProtKB-KW"/>
</dbReference>
<evidence type="ECO:0000256" key="5">
    <source>
        <dbReference type="RuleBase" id="RU004003"/>
    </source>
</evidence>
<accession>A0A562RLH6</accession>
<dbReference type="Pfam" id="PF00263">
    <property type="entry name" value="Secretin"/>
    <property type="match status" value="1"/>
</dbReference>
<feature type="domain" description="Type II/III secretion system secretin-like" evidence="7">
    <location>
        <begin position="453"/>
        <end position="635"/>
    </location>
</feature>
<dbReference type="InterPro" id="IPR004845">
    <property type="entry name" value="T2SS_GspD_CS"/>
</dbReference>
<dbReference type="PANTHER" id="PTHR30332:SF17">
    <property type="entry name" value="TYPE IV PILIATION SYSTEM PROTEIN DR_0774-RELATED"/>
    <property type="match status" value="1"/>
</dbReference>
<dbReference type="Gene3D" id="3.55.50.30">
    <property type="match status" value="1"/>
</dbReference>
<keyword evidence="9" id="KW-1185">Reference proteome</keyword>
<feature type="region of interest" description="Disordered" evidence="6">
    <location>
        <begin position="313"/>
        <end position="339"/>
    </location>
</feature>
<comment type="subunit">
    <text evidence="4">Homododecamer. Tetramer of trimer.</text>
</comment>
<evidence type="ECO:0000256" key="1">
    <source>
        <dbReference type="ARBA" id="ARBA00014124"/>
    </source>
</evidence>
<comment type="caution">
    <text evidence="8">The sequence shown here is derived from an EMBL/GenBank/DDBJ whole genome shotgun (WGS) entry which is preliminary data.</text>
</comment>
<evidence type="ECO:0000256" key="3">
    <source>
        <dbReference type="ARBA" id="ARBA00024678"/>
    </source>
</evidence>
<feature type="compositionally biased region" description="Polar residues" evidence="6">
    <location>
        <begin position="329"/>
        <end position="339"/>
    </location>
</feature>
<evidence type="ECO:0000256" key="2">
    <source>
        <dbReference type="ARBA" id="ARBA00023287"/>
    </source>
</evidence>
<dbReference type="GO" id="GO:0009306">
    <property type="term" value="P:protein secretion"/>
    <property type="evidence" value="ECO:0007669"/>
    <property type="project" value="InterPro"/>
</dbReference>